<keyword evidence="1 4" id="KW-0732">Signal</keyword>
<dbReference type="InterPro" id="IPR007543">
    <property type="entry name" value="LptD_C"/>
</dbReference>
<comment type="caution">
    <text evidence="4">Lacks conserved residue(s) required for the propagation of feature annotation.</text>
</comment>
<keyword evidence="10" id="KW-1185">Reference proteome</keyword>
<evidence type="ECO:0000256" key="2">
    <source>
        <dbReference type="ARBA" id="ARBA00023136"/>
    </source>
</evidence>
<dbReference type="InterPro" id="IPR050218">
    <property type="entry name" value="LptD"/>
</dbReference>
<dbReference type="NCBIfam" id="NF002997">
    <property type="entry name" value="PRK03761.1"/>
    <property type="match status" value="1"/>
</dbReference>
<evidence type="ECO:0000313" key="9">
    <source>
        <dbReference type="Proteomes" id="UP000732858"/>
    </source>
</evidence>
<gene>
    <name evidence="4 8" type="primary">lptD</name>
    <name evidence="7" type="ORF">HT657_03015</name>
    <name evidence="8" type="ORF">HT672_08440</name>
</gene>
<comment type="subunit">
    <text evidence="4">Component of the lipopolysaccharide transport and assembly complex. Interacts with LptE and LptA.</text>
</comment>
<evidence type="ECO:0000313" key="8">
    <source>
        <dbReference type="EMBL" id="MBV6547304.1"/>
    </source>
</evidence>
<dbReference type="GO" id="GO:1990351">
    <property type="term" value="C:transporter complex"/>
    <property type="evidence" value="ECO:0007669"/>
    <property type="project" value="TreeGrafter"/>
</dbReference>
<evidence type="ECO:0000256" key="3">
    <source>
        <dbReference type="ARBA" id="ARBA00023237"/>
    </source>
</evidence>
<accession>A0A949WGW0</accession>
<feature type="signal peptide" evidence="4">
    <location>
        <begin position="1"/>
        <end position="24"/>
    </location>
</feature>
<evidence type="ECO:0000313" key="10">
    <source>
        <dbReference type="Proteomes" id="UP001196379"/>
    </source>
</evidence>
<dbReference type="PROSITE" id="PS51257">
    <property type="entry name" value="PROKAR_LIPOPROTEIN"/>
    <property type="match status" value="1"/>
</dbReference>
<dbReference type="RefSeq" id="WP_157403184.1">
    <property type="nucleotide sequence ID" value="NZ_JABULY010000001.1"/>
</dbReference>
<dbReference type="EMBL" id="JABUMC010000019">
    <property type="protein sequence ID" value="MBV6547304.1"/>
    <property type="molecule type" value="Genomic_DNA"/>
</dbReference>
<dbReference type="GO" id="GO:0015920">
    <property type="term" value="P:lipopolysaccharide transport"/>
    <property type="evidence" value="ECO:0007669"/>
    <property type="project" value="InterPro"/>
</dbReference>
<dbReference type="PANTHER" id="PTHR30189:SF1">
    <property type="entry name" value="LPS-ASSEMBLY PROTEIN LPTD"/>
    <property type="match status" value="1"/>
</dbReference>
<evidence type="ECO:0000259" key="5">
    <source>
        <dbReference type="Pfam" id="PF03968"/>
    </source>
</evidence>
<dbReference type="GO" id="GO:0043165">
    <property type="term" value="P:Gram-negative-bacterium-type cell outer membrane assembly"/>
    <property type="evidence" value="ECO:0007669"/>
    <property type="project" value="UniProtKB-UniRule"/>
</dbReference>
<reference evidence="8 10" key="1">
    <citation type="journal article" date="2021" name="Mol. Ecol.">
        <title>Polar bear-adapted Ursidibacter maritimus are remarkably conserved after generations in captivity.</title>
        <authorList>
            <person name="Espinosa-Gongora C."/>
            <person name="Hansen M.J."/>
            <person name="Bertelsen M.F."/>
            <person name="Bojesen A.M."/>
        </authorList>
    </citation>
    <scope>NUCLEOTIDE SEQUENCE</scope>
    <source>
        <strain evidence="8">Pb43105x</strain>
        <strain evidence="7 10">Pb43106</strain>
    </source>
</reference>
<comment type="function">
    <text evidence="4">Together with LptE, is involved in the assembly of lipopolysaccharide (LPS) at the surface of the outer membrane.</text>
</comment>
<dbReference type="OrthoDB" id="9760225at2"/>
<feature type="chain" id="PRO_5038202821" description="LPS-assembly protein LptD" evidence="4">
    <location>
        <begin position="25"/>
        <end position="786"/>
    </location>
</feature>
<comment type="similarity">
    <text evidence="4">Belongs to the LptD family.</text>
</comment>
<evidence type="ECO:0000313" key="7">
    <source>
        <dbReference type="EMBL" id="MBV6531127.1"/>
    </source>
</evidence>
<keyword evidence="2 4" id="KW-0472">Membrane</keyword>
<comment type="subcellular location">
    <subcellularLocation>
        <location evidence="4">Cell outer membrane</location>
    </subcellularLocation>
</comment>
<dbReference type="GO" id="GO:0009279">
    <property type="term" value="C:cell outer membrane"/>
    <property type="evidence" value="ECO:0007669"/>
    <property type="project" value="UniProtKB-SubCell"/>
</dbReference>
<proteinExistence type="inferred from homology"/>
<dbReference type="Pfam" id="PF03968">
    <property type="entry name" value="LptD_N"/>
    <property type="match status" value="1"/>
</dbReference>
<dbReference type="EMBL" id="JABULY010000001">
    <property type="protein sequence ID" value="MBV6531127.1"/>
    <property type="molecule type" value="Genomic_DNA"/>
</dbReference>
<evidence type="ECO:0000256" key="4">
    <source>
        <dbReference type="HAMAP-Rule" id="MF_01411"/>
    </source>
</evidence>
<dbReference type="Proteomes" id="UP000732858">
    <property type="component" value="Unassembled WGS sequence"/>
</dbReference>
<evidence type="ECO:0000256" key="1">
    <source>
        <dbReference type="ARBA" id="ARBA00022729"/>
    </source>
</evidence>
<dbReference type="InterPro" id="IPR020889">
    <property type="entry name" value="LipoPS_assembly_LptD"/>
</dbReference>
<dbReference type="HAMAP" id="MF_01411">
    <property type="entry name" value="LPS_assembly_LptD"/>
    <property type="match status" value="1"/>
</dbReference>
<dbReference type="Gene3D" id="2.60.450.10">
    <property type="entry name" value="Lipopolysaccharide (LPS) transport protein A like domain"/>
    <property type="match status" value="1"/>
</dbReference>
<organism evidence="8 9">
    <name type="scientific">Ursidibacter maritimus</name>
    <dbReference type="NCBI Taxonomy" id="1331689"/>
    <lineage>
        <taxon>Bacteria</taxon>
        <taxon>Pseudomonadati</taxon>
        <taxon>Pseudomonadota</taxon>
        <taxon>Gammaproteobacteria</taxon>
        <taxon>Pasteurellales</taxon>
        <taxon>Pasteurellaceae</taxon>
        <taxon>Ursidibacter</taxon>
    </lineage>
</organism>
<dbReference type="GeneID" id="65549057"/>
<feature type="domain" description="Organic solvent tolerance-like N-terminal" evidence="5">
    <location>
        <begin position="61"/>
        <end position="195"/>
    </location>
</feature>
<name>A0A949WGW0_9PAST</name>
<dbReference type="AlphaFoldDB" id="A0A949WGW0"/>
<comment type="caution">
    <text evidence="8">The sequence shown here is derived from an EMBL/GenBank/DDBJ whole genome shotgun (WGS) entry which is preliminary data.</text>
</comment>
<dbReference type="PANTHER" id="PTHR30189">
    <property type="entry name" value="LPS-ASSEMBLY PROTEIN"/>
    <property type="match status" value="1"/>
</dbReference>
<dbReference type="InterPro" id="IPR005653">
    <property type="entry name" value="OstA-like_N"/>
</dbReference>
<dbReference type="Proteomes" id="UP001196379">
    <property type="component" value="Unassembled WGS sequence"/>
</dbReference>
<evidence type="ECO:0000259" key="6">
    <source>
        <dbReference type="Pfam" id="PF04453"/>
    </source>
</evidence>
<keyword evidence="3 4" id="KW-0998">Cell outer membrane</keyword>
<protein>
    <recommendedName>
        <fullName evidence="4">LPS-assembly protein LptD</fullName>
    </recommendedName>
</protein>
<sequence precursor="true">MKQHHYNLLSLAVMTACYSNYAMAEKETEKPTNALQAQCLLGVPQFHGEVVKGDQTQLPVYIESDSALINQPKDATYTGDVNIQQGNRTISAEQVRVEQDGDNARYAYLQGSFDYRDNIINAKGRDATINLMSKESNLANADYQLVGRQGRGTAQNVSVTDEQRVMKNATFTSCLPNDESWSIEANEMVQHVKDEYAELWHARFKVLGVPVFYSPYLQFPIGDRRRSGLLIPNAGHSSRDGYFYSQPFYWNIAPNMDATFTPTYFSRRGWQLSPEFRYLTKLGEGKFAAEYMQKDRLPAWTEKQKSRHLLFWQHTVNFSSNWRFSADYTRVSDRRYFSDFVSNYGNSTDGYATQNFKLGYYQPNYNISIAAKRFQTFDDSGSKPYRVFPQIDFHYYKNDLVKNGDFSFFGQASYFANDSKIMPTAWRFHAEPAMNFPFANRFGSINLETKLYATQYLQKKGENSSAEDIQRNVTRVLPQFKLDLKTTLEAKRNLFDGFDQVLEPRIQYLYRPYKDQSNIGSQRQQSLGLGYDSALLQQDYFSLFNDRRYSGLDRIASANQITVGGTTRFFNNQTGSEVFNFSAGQIYYLSPSKIDNISVNSTTKRSSSLSLESNWKFHTKWNWHGSYQYDTRLNKTALANTSLQYKFKQNNLVQLNYRYASRNYIDQNLSANRYGQDIKQVGAVIGWEVTDKVGIMASHYHDIALKKPVESQLGITYNTCCWNVSLYTARRLVATPTGKSDTIRDFYYDNRFGINFELRFGNNYNSGVSKMLKRGIIPYTEAYDIN</sequence>
<dbReference type="Pfam" id="PF04453">
    <property type="entry name" value="LptD"/>
    <property type="match status" value="1"/>
</dbReference>
<feature type="domain" description="LptD C-terminal" evidence="6">
    <location>
        <begin position="305"/>
        <end position="692"/>
    </location>
</feature>